<keyword evidence="1" id="KW-1133">Transmembrane helix</keyword>
<sequence length="82" mass="9669">MEFTVYCRKGNGRLVVYTWFVLNNQNKPGVLYFQHYELLHVVLKTTKIITSSLDKEVITFYVLLMYIMHCILCTTMTIRSAI</sequence>
<evidence type="ECO:0000256" key="1">
    <source>
        <dbReference type="SAM" id="Phobius"/>
    </source>
</evidence>
<organism evidence="2 3">
    <name type="scientific">Sporolituus thermophilus DSM 23256</name>
    <dbReference type="NCBI Taxonomy" id="1123285"/>
    <lineage>
        <taxon>Bacteria</taxon>
        <taxon>Bacillati</taxon>
        <taxon>Bacillota</taxon>
        <taxon>Negativicutes</taxon>
        <taxon>Selenomonadales</taxon>
        <taxon>Sporomusaceae</taxon>
        <taxon>Sporolituus</taxon>
    </lineage>
</organism>
<evidence type="ECO:0000313" key="2">
    <source>
        <dbReference type="EMBL" id="SDF13892.1"/>
    </source>
</evidence>
<accession>A0A1G7IMC6</accession>
<dbReference type="AlphaFoldDB" id="A0A1G7IMC6"/>
<evidence type="ECO:0000313" key="3">
    <source>
        <dbReference type="Proteomes" id="UP000243333"/>
    </source>
</evidence>
<proteinExistence type="predicted"/>
<keyword evidence="1" id="KW-0472">Membrane</keyword>
<dbReference type="Proteomes" id="UP000243333">
    <property type="component" value="Unassembled WGS sequence"/>
</dbReference>
<reference evidence="3" key="1">
    <citation type="submission" date="2016-10" db="EMBL/GenBank/DDBJ databases">
        <authorList>
            <person name="Varghese N."/>
            <person name="Submissions S."/>
        </authorList>
    </citation>
    <scope>NUCLEOTIDE SEQUENCE [LARGE SCALE GENOMIC DNA]</scope>
    <source>
        <strain evidence="3">DSM 23256</strain>
    </source>
</reference>
<protein>
    <submittedName>
        <fullName evidence="2">Uncharacterized protein</fullName>
    </submittedName>
</protein>
<dbReference type="EMBL" id="FNBU01000003">
    <property type="protein sequence ID" value="SDF13892.1"/>
    <property type="molecule type" value="Genomic_DNA"/>
</dbReference>
<feature type="transmembrane region" description="Helical" evidence="1">
    <location>
        <begin position="58"/>
        <end position="78"/>
    </location>
</feature>
<gene>
    <name evidence="2" type="ORF">SAMN05660235_00537</name>
</gene>
<keyword evidence="1" id="KW-0812">Transmembrane</keyword>
<keyword evidence="3" id="KW-1185">Reference proteome</keyword>
<name>A0A1G7IMC6_9FIRM</name>